<dbReference type="InterPro" id="IPR047057">
    <property type="entry name" value="MerR_fam"/>
</dbReference>
<feature type="domain" description="HTH merR-type" evidence="2">
    <location>
        <begin position="1"/>
        <end position="71"/>
    </location>
</feature>
<accession>A0A252F452</accession>
<dbReference type="InterPro" id="IPR010499">
    <property type="entry name" value="AraC_E-bd"/>
</dbReference>
<dbReference type="GO" id="GO:0003700">
    <property type="term" value="F:DNA-binding transcription factor activity"/>
    <property type="evidence" value="ECO:0007669"/>
    <property type="project" value="InterPro"/>
</dbReference>
<dbReference type="AlphaFoldDB" id="A0A252F452"/>
<dbReference type="SMART" id="SM00422">
    <property type="entry name" value="HTH_MERR"/>
    <property type="match status" value="1"/>
</dbReference>
<dbReference type="GO" id="GO:0003677">
    <property type="term" value="F:DNA binding"/>
    <property type="evidence" value="ECO:0007669"/>
    <property type="project" value="UniProtKB-KW"/>
</dbReference>
<evidence type="ECO:0000259" key="2">
    <source>
        <dbReference type="PROSITE" id="PS50937"/>
    </source>
</evidence>
<evidence type="ECO:0000256" key="1">
    <source>
        <dbReference type="ARBA" id="ARBA00023125"/>
    </source>
</evidence>
<dbReference type="EMBL" id="NHOC01000005">
    <property type="protein sequence ID" value="OUM20557.1"/>
    <property type="molecule type" value="Genomic_DNA"/>
</dbReference>
<evidence type="ECO:0000313" key="3">
    <source>
        <dbReference type="EMBL" id="OUM20557.1"/>
    </source>
</evidence>
<keyword evidence="4" id="KW-1185">Reference proteome</keyword>
<reference evidence="3 4" key="1">
    <citation type="submission" date="2017-05" db="EMBL/GenBank/DDBJ databases">
        <title>Butyricicoccus porcorum sp. nov. a butyrate-producing bacterium from the swine intestinal tract.</title>
        <authorList>
            <person name="Trachsel J."/>
            <person name="Humphrey S."/>
            <person name="Allen H.K."/>
        </authorList>
    </citation>
    <scope>NUCLEOTIDE SEQUENCE [LARGE SCALE GENOMIC DNA]</scope>
    <source>
        <strain evidence="3">BB10</strain>
    </source>
</reference>
<dbReference type="Gene3D" id="3.20.80.10">
    <property type="entry name" value="Regulatory factor, effector binding domain"/>
    <property type="match status" value="1"/>
</dbReference>
<protein>
    <submittedName>
        <fullName evidence="3">MerR family transcriptional regulator</fullName>
    </submittedName>
</protein>
<dbReference type="InterPro" id="IPR000551">
    <property type="entry name" value="MerR-type_HTH_dom"/>
</dbReference>
<sequence length="271" mass="30962">MLKIGEFSKLSRVSIRMLRHYDEIDLLAPAAIDPHTGYRYYSEDQLPIVCRITALKDLGFGLSLIGEILACGENREQIDHYLAIRQIELEQQAADTARRLRLLDTARRRLQKEEATMYDVTLKSLPERQVASVRMTIPSYDQEGMLWSILVSETASLHIQPDDPCYCSVIFHDGEYRESDVDVEAQKTVKGSYHDTEHVKFKIMPPVTFASATYQGPYSEINAVNAAVAAWVRDNGYIYDAPAFNIYHISPHETQNPEEFVTEICYPVRKP</sequence>
<dbReference type="SUPFAM" id="SSF55136">
    <property type="entry name" value="Probable bacterial effector-binding domain"/>
    <property type="match status" value="1"/>
</dbReference>
<dbReference type="PROSITE" id="PS50937">
    <property type="entry name" value="HTH_MERR_2"/>
    <property type="match status" value="1"/>
</dbReference>
<dbReference type="SMART" id="SM00871">
    <property type="entry name" value="AraC_E_bind"/>
    <property type="match status" value="1"/>
</dbReference>
<dbReference type="InterPro" id="IPR029442">
    <property type="entry name" value="GyrI-like"/>
</dbReference>
<name>A0A252F452_9FIRM</name>
<evidence type="ECO:0000313" key="4">
    <source>
        <dbReference type="Proteomes" id="UP000194903"/>
    </source>
</evidence>
<dbReference type="Gene3D" id="1.10.1660.10">
    <property type="match status" value="1"/>
</dbReference>
<proteinExistence type="predicted"/>
<dbReference type="Proteomes" id="UP000194903">
    <property type="component" value="Unassembled WGS sequence"/>
</dbReference>
<keyword evidence="1" id="KW-0238">DNA-binding</keyword>
<dbReference type="Pfam" id="PF13411">
    <property type="entry name" value="MerR_1"/>
    <property type="match status" value="1"/>
</dbReference>
<dbReference type="PROSITE" id="PS00552">
    <property type="entry name" value="HTH_MERR_1"/>
    <property type="match status" value="1"/>
</dbReference>
<comment type="caution">
    <text evidence="3">The sequence shown here is derived from an EMBL/GenBank/DDBJ whole genome shotgun (WGS) entry which is preliminary data.</text>
</comment>
<dbReference type="CDD" id="cd01107">
    <property type="entry name" value="HTH_BmrR"/>
    <property type="match status" value="1"/>
</dbReference>
<dbReference type="InterPro" id="IPR011256">
    <property type="entry name" value="Reg_factor_effector_dom_sf"/>
</dbReference>
<dbReference type="PANTHER" id="PTHR30204">
    <property type="entry name" value="REDOX-CYCLING DRUG-SENSING TRANSCRIPTIONAL ACTIVATOR SOXR"/>
    <property type="match status" value="1"/>
</dbReference>
<organism evidence="3 4">
    <name type="scientific">Butyricicoccus porcorum</name>
    <dbReference type="NCBI Taxonomy" id="1945634"/>
    <lineage>
        <taxon>Bacteria</taxon>
        <taxon>Bacillati</taxon>
        <taxon>Bacillota</taxon>
        <taxon>Clostridia</taxon>
        <taxon>Eubacteriales</taxon>
        <taxon>Butyricicoccaceae</taxon>
        <taxon>Butyricicoccus</taxon>
    </lineage>
</organism>
<dbReference type="Pfam" id="PF06445">
    <property type="entry name" value="GyrI-like"/>
    <property type="match status" value="1"/>
</dbReference>
<gene>
    <name evidence="3" type="ORF">CBW42_06925</name>
</gene>
<dbReference type="SUPFAM" id="SSF46955">
    <property type="entry name" value="Putative DNA-binding domain"/>
    <property type="match status" value="1"/>
</dbReference>
<dbReference type="InterPro" id="IPR009061">
    <property type="entry name" value="DNA-bd_dom_put_sf"/>
</dbReference>
<dbReference type="RefSeq" id="WP_087019092.1">
    <property type="nucleotide sequence ID" value="NZ_CP178353.1"/>
</dbReference>
<dbReference type="OrthoDB" id="9773308at2"/>
<dbReference type="PANTHER" id="PTHR30204:SF97">
    <property type="entry name" value="MERR FAMILY REGULATORY PROTEIN"/>
    <property type="match status" value="1"/>
</dbReference>